<dbReference type="CDD" id="cd06171">
    <property type="entry name" value="Sigma70_r4"/>
    <property type="match status" value="1"/>
</dbReference>
<keyword evidence="3" id="KW-0731">Sigma factor</keyword>
<evidence type="ECO:0000256" key="5">
    <source>
        <dbReference type="SAM" id="MobiDB-lite"/>
    </source>
</evidence>
<comment type="similarity">
    <text evidence="1">Belongs to the sigma-70 factor family. ECF subfamily.</text>
</comment>
<dbReference type="InterPro" id="IPR013249">
    <property type="entry name" value="RNA_pol_sigma70_r4_t2"/>
</dbReference>
<dbReference type="Proteomes" id="UP001211005">
    <property type="component" value="Chromosome"/>
</dbReference>
<dbReference type="Pfam" id="PF08281">
    <property type="entry name" value="Sigma70_r4_2"/>
    <property type="match status" value="1"/>
</dbReference>
<accession>A0ABY7LNZ1</accession>
<organism evidence="8 9">
    <name type="scientific">Hymenobacter canadensis</name>
    <dbReference type="NCBI Taxonomy" id="2999067"/>
    <lineage>
        <taxon>Bacteria</taxon>
        <taxon>Pseudomonadati</taxon>
        <taxon>Bacteroidota</taxon>
        <taxon>Cytophagia</taxon>
        <taxon>Cytophagales</taxon>
        <taxon>Hymenobacteraceae</taxon>
        <taxon>Hymenobacter</taxon>
    </lineage>
</organism>
<sequence length="220" mass="25274">MSDSPERVPKLSKEEKDRRFQAELMPVIDSLYNFAFRLTLDEDDANDLVQETYLKAYRFFEYFEQGTNAKAWLFRILKNSFINDFRKKSKQPAKVDYSEIEGYYNSEDVESDSDAGGTSSDMRQQAVRDLIGDEVASALNSLPVDFRTVIILCDLEGFTYEEMAKVLDIPIGTVRSRLHRARNFLKEKLEKYAQSMGYGADSGNTEAEPEAEPEDDTDNY</sequence>
<evidence type="ECO:0000256" key="2">
    <source>
        <dbReference type="ARBA" id="ARBA00023015"/>
    </source>
</evidence>
<evidence type="ECO:0000256" key="1">
    <source>
        <dbReference type="ARBA" id="ARBA00010641"/>
    </source>
</evidence>
<dbReference type="Pfam" id="PF04542">
    <property type="entry name" value="Sigma70_r2"/>
    <property type="match status" value="1"/>
</dbReference>
<dbReference type="PANTHER" id="PTHR43133">
    <property type="entry name" value="RNA POLYMERASE ECF-TYPE SIGMA FACTO"/>
    <property type="match status" value="1"/>
</dbReference>
<dbReference type="InterPro" id="IPR014284">
    <property type="entry name" value="RNA_pol_sigma-70_dom"/>
</dbReference>
<evidence type="ECO:0000259" key="6">
    <source>
        <dbReference type="Pfam" id="PF04542"/>
    </source>
</evidence>
<protein>
    <submittedName>
        <fullName evidence="8">Sigma-70 family RNA polymerase sigma factor</fullName>
    </submittedName>
</protein>
<feature type="domain" description="RNA polymerase sigma-70 region 2" evidence="6">
    <location>
        <begin position="30"/>
        <end position="90"/>
    </location>
</feature>
<feature type="region of interest" description="Disordered" evidence="5">
    <location>
        <begin position="196"/>
        <end position="220"/>
    </location>
</feature>
<feature type="domain" description="RNA polymerase sigma factor 70 region 4 type 2" evidence="7">
    <location>
        <begin position="134"/>
        <end position="185"/>
    </location>
</feature>
<dbReference type="InterPro" id="IPR036388">
    <property type="entry name" value="WH-like_DNA-bd_sf"/>
</dbReference>
<keyword evidence="4" id="KW-0804">Transcription</keyword>
<proteinExistence type="inferred from homology"/>
<name>A0ABY7LNZ1_9BACT</name>
<dbReference type="SUPFAM" id="SSF88946">
    <property type="entry name" value="Sigma2 domain of RNA polymerase sigma factors"/>
    <property type="match status" value="1"/>
</dbReference>
<keyword evidence="9" id="KW-1185">Reference proteome</keyword>
<dbReference type="RefSeq" id="WP_269558685.1">
    <property type="nucleotide sequence ID" value="NZ_CP114767.1"/>
</dbReference>
<dbReference type="InterPro" id="IPR007627">
    <property type="entry name" value="RNA_pol_sigma70_r2"/>
</dbReference>
<evidence type="ECO:0000256" key="3">
    <source>
        <dbReference type="ARBA" id="ARBA00023082"/>
    </source>
</evidence>
<dbReference type="EMBL" id="CP114767">
    <property type="protein sequence ID" value="WBA40598.1"/>
    <property type="molecule type" value="Genomic_DNA"/>
</dbReference>
<dbReference type="PANTHER" id="PTHR43133:SF59">
    <property type="entry name" value="ECF RNA POLYMERASE SIGMA FACTOR SIGR"/>
    <property type="match status" value="1"/>
</dbReference>
<evidence type="ECO:0000259" key="7">
    <source>
        <dbReference type="Pfam" id="PF08281"/>
    </source>
</evidence>
<dbReference type="Gene3D" id="1.10.1740.10">
    <property type="match status" value="1"/>
</dbReference>
<evidence type="ECO:0000313" key="9">
    <source>
        <dbReference type="Proteomes" id="UP001211005"/>
    </source>
</evidence>
<evidence type="ECO:0000313" key="8">
    <source>
        <dbReference type="EMBL" id="WBA40598.1"/>
    </source>
</evidence>
<keyword evidence="2" id="KW-0805">Transcription regulation</keyword>
<dbReference type="InterPro" id="IPR013324">
    <property type="entry name" value="RNA_pol_sigma_r3/r4-like"/>
</dbReference>
<dbReference type="Gene3D" id="1.10.10.10">
    <property type="entry name" value="Winged helix-like DNA-binding domain superfamily/Winged helix DNA-binding domain"/>
    <property type="match status" value="1"/>
</dbReference>
<feature type="compositionally biased region" description="Acidic residues" evidence="5">
    <location>
        <begin position="207"/>
        <end position="220"/>
    </location>
</feature>
<reference evidence="8 9" key="1">
    <citation type="submission" date="2022-12" db="EMBL/GenBank/DDBJ databases">
        <title>Hymenobacter canadensis sp. nov. isolated from lake water of the Cambridge Bay, Canada.</title>
        <authorList>
            <person name="Kim W.H."/>
            <person name="Lee Y.M."/>
        </authorList>
    </citation>
    <scope>NUCLEOTIDE SEQUENCE [LARGE SCALE GENOMIC DNA]</scope>
    <source>
        <strain evidence="8 9">PAMC 29467</strain>
    </source>
</reference>
<dbReference type="InterPro" id="IPR013325">
    <property type="entry name" value="RNA_pol_sigma_r2"/>
</dbReference>
<dbReference type="NCBIfam" id="TIGR02937">
    <property type="entry name" value="sigma70-ECF"/>
    <property type="match status" value="1"/>
</dbReference>
<dbReference type="InterPro" id="IPR039425">
    <property type="entry name" value="RNA_pol_sigma-70-like"/>
</dbReference>
<evidence type="ECO:0000256" key="4">
    <source>
        <dbReference type="ARBA" id="ARBA00023163"/>
    </source>
</evidence>
<dbReference type="SUPFAM" id="SSF88659">
    <property type="entry name" value="Sigma3 and sigma4 domains of RNA polymerase sigma factors"/>
    <property type="match status" value="1"/>
</dbReference>
<gene>
    <name evidence="8" type="ORF">O3303_12265</name>
</gene>